<evidence type="ECO:0000313" key="2">
    <source>
        <dbReference type="Proteomes" id="UP000317716"/>
    </source>
</evidence>
<dbReference type="Proteomes" id="UP000317716">
    <property type="component" value="Unassembled WGS sequence"/>
</dbReference>
<accession>A0A538T2G3</accession>
<evidence type="ECO:0000313" key="1">
    <source>
        <dbReference type="EMBL" id="TMQ57826.1"/>
    </source>
</evidence>
<organism evidence="1 2">
    <name type="scientific">Eiseniibacteriota bacterium</name>
    <dbReference type="NCBI Taxonomy" id="2212470"/>
    <lineage>
        <taxon>Bacteria</taxon>
        <taxon>Candidatus Eiseniibacteriota</taxon>
    </lineage>
</organism>
<gene>
    <name evidence="1" type="ORF">E6K72_03275</name>
</gene>
<comment type="caution">
    <text evidence="1">The sequence shown here is derived from an EMBL/GenBank/DDBJ whole genome shotgun (WGS) entry which is preliminary data.</text>
</comment>
<proteinExistence type="predicted"/>
<dbReference type="AlphaFoldDB" id="A0A538T2G3"/>
<protein>
    <recommendedName>
        <fullName evidence="3">T9SS type A sorting domain-containing protein</fullName>
    </recommendedName>
</protein>
<name>A0A538T2G3_UNCEI</name>
<reference evidence="1 2" key="1">
    <citation type="journal article" date="2019" name="Nat. Microbiol.">
        <title>Mediterranean grassland soil C-N compound turnover is dependent on rainfall and depth, and is mediated by genomically divergent microorganisms.</title>
        <authorList>
            <person name="Diamond S."/>
            <person name="Andeer P.F."/>
            <person name="Li Z."/>
            <person name="Crits-Christoph A."/>
            <person name="Burstein D."/>
            <person name="Anantharaman K."/>
            <person name="Lane K.R."/>
            <person name="Thomas B.C."/>
            <person name="Pan C."/>
            <person name="Northen T.R."/>
            <person name="Banfield J.F."/>
        </authorList>
    </citation>
    <scope>NUCLEOTIDE SEQUENCE [LARGE SCALE GENOMIC DNA]</scope>
    <source>
        <strain evidence="1">WS_2</strain>
    </source>
</reference>
<dbReference type="Gene3D" id="2.60.40.4070">
    <property type="match status" value="1"/>
</dbReference>
<dbReference type="EMBL" id="VBOS01000103">
    <property type="protein sequence ID" value="TMQ57826.1"/>
    <property type="molecule type" value="Genomic_DNA"/>
</dbReference>
<evidence type="ECO:0008006" key="3">
    <source>
        <dbReference type="Google" id="ProtNLM"/>
    </source>
</evidence>
<sequence length="786" mass="85063">MALLLWACAAPGSARAVLDNRDRGPALTAGNFSLRVTNAGILGNAFFNIGLSNDPSFEFPKGSGNEALNYAALWVGALGPGDEPLVSGGPLLEFRPTLDPDDHVYLAESGRLGAERFYDDDGDGRFDEEILNGKDDDGDGEVDEDLGLFSQQLAVADYTDDQPEAIQFTYPNGELHHPLGLSVHQEAYAWGVSGYDGIAGLSFTITNHGRQTLHQVQVGLYADLDSRARADAAGHVNDRVASFSYSRTVFEGTSYTTIGGNWVYPGCPTPPEGRPEPCYSTLADTLTAVVDGRTGSGLPVVAVMPLGHTTDPMALLAPVEAQRAARAPGRVSFRTTLFSNARVPWHGGPPLNDAERYAALAGTFPGADGQFAEDYAVLVSCGPFATLAPGQSVKFEAALIVAESLDSLAAQAANAAVMYHGQTFNLLPDSVGPGTTEWNVGETGLNGHEACIEPPPGVTFAADPHCADKFPQNCRNEASVTYTHGHCIWTDADCDICTGLNGFETVERWLEPGFLPPQPNDRTVALDHGVRIEWDNMPEILLNAGIALRPGQRVQPRRFLGYRLWKMADWRDRRSLVPEARRWALLGAFGPDTTLGQKPLPSVTDSSLDYLRILYEQPLYPVGRYAVTDPQVLNGFDYIYVVTSRYEVSERAPSGVLRTIVLESPLDAGFDRRVVPRVEARPGVDGVWVVPNPYRGWADWNRPSTAGDPLTRHIDFLGLPREISTVKIWTVAGDFVAQLDHDGRSGNGQASWDLVTRNGQEAVSGVYLFTVDSAAGHKVGRFVVIR</sequence>